<dbReference type="Proteomes" id="UP001304125">
    <property type="component" value="Chromosome"/>
</dbReference>
<dbReference type="RefSeq" id="WP_313500583.1">
    <property type="nucleotide sequence ID" value="NZ_CP134879.1"/>
</dbReference>
<reference evidence="2 3" key="1">
    <citation type="submission" date="2023-09" db="EMBL/GenBank/DDBJ databases">
        <title>Demequina sp. a novel bacteria isolated from Capsicum annuum.</title>
        <authorList>
            <person name="Humaira Z."/>
            <person name="Lee J."/>
            <person name="Cho D."/>
        </authorList>
    </citation>
    <scope>NUCLEOTIDE SEQUENCE [LARGE SCALE GENOMIC DNA]</scope>
    <source>
        <strain evidence="2 3">OYTSA14</strain>
    </source>
</reference>
<name>A0AA96FC06_9MICO</name>
<keyword evidence="3" id="KW-1185">Reference proteome</keyword>
<sequence>MELYSGIVYPTVLIVAAVLVAVGVVTLLASGAHRVLKVAVSVAWVATAIQAIGVIAALVNGVPAGIVITVGYLLASVALLPLLGIGRLGEPPAPGEPVDPDRPVLRPDQIVRLDAIAAVVIGLAIAVVAWRLDMILEAA</sequence>
<feature type="transmembrane region" description="Helical" evidence="1">
    <location>
        <begin position="65"/>
        <end position="89"/>
    </location>
</feature>
<evidence type="ECO:0000256" key="1">
    <source>
        <dbReference type="SAM" id="Phobius"/>
    </source>
</evidence>
<dbReference type="AlphaFoldDB" id="A0AA96FC06"/>
<dbReference type="EMBL" id="CP134879">
    <property type="protein sequence ID" value="WNM25520.1"/>
    <property type="molecule type" value="Genomic_DNA"/>
</dbReference>
<organism evidence="2 3">
    <name type="scientific">Demequina capsici</name>
    <dbReference type="NCBI Taxonomy" id="3075620"/>
    <lineage>
        <taxon>Bacteria</taxon>
        <taxon>Bacillati</taxon>
        <taxon>Actinomycetota</taxon>
        <taxon>Actinomycetes</taxon>
        <taxon>Micrococcales</taxon>
        <taxon>Demequinaceae</taxon>
        <taxon>Demequina</taxon>
    </lineage>
</organism>
<keyword evidence="1" id="KW-0812">Transmembrane</keyword>
<proteinExistence type="predicted"/>
<feature type="transmembrane region" description="Helical" evidence="1">
    <location>
        <begin position="6"/>
        <end position="28"/>
    </location>
</feature>
<feature type="transmembrane region" description="Helical" evidence="1">
    <location>
        <begin position="110"/>
        <end position="132"/>
    </location>
</feature>
<keyword evidence="1" id="KW-1133">Transmembrane helix</keyword>
<evidence type="ECO:0000313" key="3">
    <source>
        <dbReference type="Proteomes" id="UP001304125"/>
    </source>
</evidence>
<evidence type="ECO:0000313" key="2">
    <source>
        <dbReference type="EMBL" id="WNM25520.1"/>
    </source>
</evidence>
<keyword evidence="1" id="KW-0472">Membrane</keyword>
<accession>A0AA96FC06</accession>
<feature type="transmembrane region" description="Helical" evidence="1">
    <location>
        <begin position="35"/>
        <end position="59"/>
    </location>
</feature>
<gene>
    <name evidence="2" type="ORF">RN606_05065</name>
</gene>
<protein>
    <submittedName>
        <fullName evidence="2">Uncharacterized protein</fullName>
    </submittedName>
</protein>